<dbReference type="OrthoDB" id="9787530at2"/>
<evidence type="ECO:0000313" key="3">
    <source>
        <dbReference type="Proteomes" id="UP000076830"/>
    </source>
</evidence>
<dbReference type="RefSeq" id="WP_067647220.1">
    <property type="nucleotide sequence ID" value="NZ_CP015249.1"/>
</dbReference>
<feature type="transmembrane region" description="Helical" evidence="1">
    <location>
        <begin position="159"/>
        <end position="184"/>
    </location>
</feature>
<keyword evidence="1" id="KW-0472">Membrane</keyword>
<keyword evidence="1" id="KW-0812">Transmembrane</keyword>
<gene>
    <name evidence="2" type="ORF">I596_2156</name>
</gene>
<accession>A0A160DUM7</accession>
<reference evidence="2 3" key="1">
    <citation type="submission" date="2016-04" db="EMBL/GenBank/DDBJ databases">
        <title>Complete genome sequence of Dokdonella koreensis DS-123T.</title>
        <authorList>
            <person name="Kim J.F."/>
            <person name="Lee H."/>
            <person name="Kwak M.-J."/>
        </authorList>
    </citation>
    <scope>NUCLEOTIDE SEQUENCE [LARGE SCALE GENOMIC DNA]</scope>
    <source>
        <strain evidence="2 3">DS-123</strain>
    </source>
</reference>
<protein>
    <recommendedName>
        <fullName evidence="4">Transmembrane protein</fullName>
    </recommendedName>
</protein>
<feature type="transmembrane region" description="Helical" evidence="1">
    <location>
        <begin position="84"/>
        <end position="103"/>
    </location>
</feature>
<dbReference type="STRING" id="1300342.I596_2156"/>
<keyword evidence="1" id="KW-1133">Transmembrane helix</keyword>
<proteinExistence type="predicted"/>
<evidence type="ECO:0000256" key="1">
    <source>
        <dbReference type="SAM" id="Phobius"/>
    </source>
</evidence>
<organism evidence="2 3">
    <name type="scientific">Dokdonella koreensis DS-123</name>
    <dbReference type="NCBI Taxonomy" id="1300342"/>
    <lineage>
        <taxon>Bacteria</taxon>
        <taxon>Pseudomonadati</taxon>
        <taxon>Pseudomonadota</taxon>
        <taxon>Gammaproteobacteria</taxon>
        <taxon>Lysobacterales</taxon>
        <taxon>Rhodanobacteraceae</taxon>
        <taxon>Dokdonella</taxon>
    </lineage>
</organism>
<evidence type="ECO:0000313" key="2">
    <source>
        <dbReference type="EMBL" id="ANB18169.1"/>
    </source>
</evidence>
<dbReference type="PATRIC" id="fig|1300342.3.peg.2101"/>
<dbReference type="Proteomes" id="UP000076830">
    <property type="component" value="Chromosome"/>
</dbReference>
<feature type="transmembrane region" description="Helical" evidence="1">
    <location>
        <begin position="52"/>
        <end position="72"/>
    </location>
</feature>
<dbReference type="EMBL" id="CP015249">
    <property type="protein sequence ID" value="ANB18169.1"/>
    <property type="molecule type" value="Genomic_DNA"/>
</dbReference>
<sequence length="197" mass="21330">MTTTQFQRLGILALLVLTMAVTRLHHFAAIPDASWAVFFLGGFYLRGWVRWAFPLLIAVAVAVDYFVISGQGLNFWTHYCVSPAYWFLAPAYFVLWLGGTWLARAHAQLSPAAVGAAAASVLIAVSACYLISNGSFYWLSPSVAAPSLAGWIKNLGDWYLPYLGTTALYLAAAAVLHLLASLLVRALAAGNDRALPH</sequence>
<keyword evidence="3" id="KW-1185">Reference proteome</keyword>
<evidence type="ECO:0008006" key="4">
    <source>
        <dbReference type="Google" id="ProtNLM"/>
    </source>
</evidence>
<dbReference type="KEGG" id="dko:I596_2156"/>
<dbReference type="AlphaFoldDB" id="A0A160DUM7"/>
<feature type="transmembrane region" description="Helical" evidence="1">
    <location>
        <begin position="115"/>
        <end position="139"/>
    </location>
</feature>
<name>A0A160DUM7_9GAMM</name>